<dbReference type="Gene3D" id="1.25.40.20">
    <property type="entry name" value="Ankyrin repeat-containing domain"/>
    <property type="match status" value="1"/>
</dbReference>
<evidence type="ECO:0000313" key="2">
    <source>
        <dbReference type="EMBL" id="KAK3253394.1"/>
    </source>
</evidence>
<keyword evidence="1" id="KW-0040">ANK repeat</keyword>
<feature type="repeat" description="ANK" evidence="1">
    <location>
        <begin position="100"/>
        <end position="132"/>
    </location>
</feature>
<dbReference type="Proteomes" id="UP001190700">
    <property type="component" value="Unassembled WGS sequence"/>
</dbReference>
<evidence type="ECO:0008006" key="4">
    <source>
        <dbReference type="Google" id="ProtNLM"/>
    </source>
</evidence>
<proteinExistence type="predicted"/>
<comment type="caution">
    <text evidence="2">The sequence shown here is derived from an EMBL/GenBank/DDBJ whole genome shotgun (WGS) entry which is preliminary data.</text>
</comment>
<evidence type="ECO:0000256" key="1">
    <source>
        <dbReference type="PROSITE-ProRule" id="PRU00023"/>
    </source>
</evidence>
<evidence type="ECO:0000313" key="3">
    <source>
        <dbReference type="Proteomes" id="UP001190700"/>
    </source>
</evidence>
<dbReference type="AlphaFoldDB" id="A0AAE0CFQ2"/>
<sequence length="211" mass="23567">MFTSGNSSALWTVLADYGAVIDDVLLSEMCAAGNAPAVRFLLARTERPTIGDSRRVLRVSGDQMRKAIRSESDRTVMHAATHVARCREGMTPAEWRRIRVDRLPLHEAVRSGTTKMLLDLLRAGGDTRSIDEGRAGDHPDESTMMMHTPLQEATARERWPMAASLVAFMREEDAVRDWEELLAERSSFASSTAPSCVLDCYARIEPYRRPS</sequence>
<keyword evidence="3" id="KW-1185">Reference proteome</keyword>
<dbReference type="InterPro" id="IPR036770">
    <property type="entry name" value="Ankyrin_rpt-contain_sf"/>
</dbReference>
<name>A0AAE0CFQ2_9CHLO</name>
<accession>A0AAE0CFQ2</accession>
<dbReference type="EMBL" id="LGRX02024847">
    <property type="protein sequence ID" value="KAK3253394.1"/>
    <property type="molecule type" value="Genomic_DNA"/>
</dbReference>
<gene>
    <name evidence="2" type="ORF">CYMTET_37393</name>
</gene>
<reference evidence="2 3" key="1">
    <citation type="journal article" date="2015" name="Genome Biol. Evol.">
        <title>Comparative Genomics of a Bacterivorous Green Alga Reveals Evolutionary Causalities and Consequences of Phago-Mixotrophic Mode of Nutrition.</title>
        <authorList>
            <person name="Burns J.A."/>
            <person name="Paasch A."/>
            <person name="Narechania A."/>
            <person name="Kim E."/>
        </authorList>
    </citation>
    <scope>NUCLEOTIDE SEQUENCE [LARGE SCALE GENOMIC DNA]</scope>
    <source>
        <strain evidence="2 3">PLY_AMNH</strain>
    </source>
</reference>
<organism evidence="2 3">
    <name type="scientific">Cymbomonas tetramitiformis</name>
    <dbReference type="NCBI Taxonomy" id="36881"/>
    <lineage>
        <taxon>Eukaryota</taxon>
        <taxon>Viridiplantae</taxon>
        <taxon>Chlorophyta</taxon>
        <taxon>Pyramimonadophyceae</taxon>
        <taxon>Pyramimonadales</taxon>
        <taxon>Pyramimonadaceae</taxon>
        <taxon>Cymbomonas</taxon>
    </lineage>
</organism>
<protein>
    <recommendedName>
        <fullName evidence="4">Ankyrin repeat protein</fullName>
    </recommendedName>
</protein>
<dbReference type="PROSITE" id="PS50088">
    <property type="entry name" value="ANK_REPEAT"/>
    <property type="match status" value="1"/>
</dbReference>
<dbReference type="InterPro" id="IPR002110">
    <property type="entry name" value="Ankyrin_rpt"/>
</dbReference>